<dbReference type="NCBIfam" id="TIGR00632">
    <property type="entry name" value="vsr"/>
    <property type="match status" value="1"/>
</dbReference>
<sequence length="151" mass="17239">MSTSVSLRRPAASSPMVSSQMSRMPRASTGPELAVRRELHRRGLRFRVNLAKLPGRPDIAFTRARLAIFIDGCFWHRCPDHGTLPRSNADWWLAKLDRNVERDAEKNRALVDLGWLPIHVWEHENVREAADRIEQAWRARSNTPAAGWVPG</sequence>
<evidence type="ECO:0000256" key="5">
    <source>
        <dbReference type="ARBA" id="ARBA00023204"/>
    </source>
</evidence>
<gene>
    <name evidence="8" type="ORF">GCM10009681_52270</name>
</gene>
<evidence type="ECO:0000256" key="7">
    <source>
        <dbReference type="SAM" id="MobiDB-lite"/>
    </source>
</evidence>
<organism evidence="8 9">
    <name type="scientific">Luedemannella helvata</name>
    <dbReference type="NCBI Taxonomy" id="349315"/>
    <lineage>
        <taxon>Bacteria</taxon>
        <taxon>Bacillati</taxon>
        <taxon>Actinomycetota</taxon>
        <taxon>Actinomycetes</taxon>
        <taxon>Micromonosporales</taxon>
        <taxon>Micromonosporaceae</taxon>
        <taxon>Luedemannella</taxon>
    </lineage>
</organism>
<dbReference type="InterPro" id="IPR011335">
    <property type="entry name" value="Restrct_endonuc-II-like"/>
</dbReference>
<dbReference type="InterPro" id="IPR004603">
    <property type="entry name" value="DNA_mismatch_endonuc_vsr"/>
</dbReference>
<keyword evidence="2 8" id="KW-0255">Endonuclease</keyword>
<keyword evidence="3" id="KW-0227">DNA damage</keyword>
<comment type="caution">
    <text evidence="8">The sequence shown here is derived from an EMBL/GenBank/DDBJ whole genome shotgun (WGS) entry which is preliminary data.</text>
</comment>
<accession>A0ABP4XCH7</accession>
<dbReference type="Gene3D" id="3.40.960.10">
    <property type="entry name" value="VSR Endonuclease"/>
    <property type="match status" value="1"/>
</dbReference>
<keyword evidence="9" id="KW-1185">Reference proteome</keyword>
<protein>
    <submittedName>
        <fullName evidence="8">Very short patch repair endonuclease</fullName>
    </submittedName>
</protein>
<keyword evidence="5" id="KW-0234">DNA repair</keyword>
<evidence type="ECO:0000256" key="4">
    <source>
        <dbReference type="ARBA" id="ARBA00022801"/>
    </source>
</evidence>
<evidence type="ECO:0000313" key="9">
    <source>
        <dbReference type="Proteomes" id="UP001500655"/>
    </source>
</evidence>
<reference evidence="9" key="1">
    <citation type="journal article" date="2019" name="Int. J. Syst. Evol. Microbiol.">
        <title>The Global Catalogue of Microorganisms (GCM) 10K type strain sequencing project: providing services to taxonomists for standard genome sequencing and annotation.</title>
        <authorList>
            <consortium name="The Broad Institute Genomics Platform"/>
            <consortium name="The Broad Institute Genome Sequencing Center for Infectious Disease"/>
            <person name="Wu L."/>
            <person name="Ma J."/>
        </authorList>
    </citation>
    <scope>NUCLEOTIDE SEQUENCE [LARGE SCALE GENOMIC DNA]</scope>
    <source>
        <strain evidence="9">JCM 13249</strain>
    </source>
</reference>
<name>A0ABP4XCH7_9ACTN</name>
<keyword evidence="1" id="KW-0540">Nuclease</keyword>
<feature type="region of interest" description="Disordered" evidence="7">
    <location>
        <begin position="1"/>
        <end position="31"/>
    </location>
</feature>
<keyword evidence="4" id="KW-0378">Hydrolase</keyword>
<proteinExistence type="inferred from homology"/>
<evidence type="ECO:0000256" key="2">
    <source>
        <dbReference type="ARBA" id="ARBA00022759"/>
    </source>
</evidence>
<evidence type="ECO:0000256" key="3">
    <source>
        <dbReference type="ARBA" id="ARBA00022763"/>
    </source>
</evidence>
<evidence type="ECO:0000313" key="8">
    <source>
        <dbReference type="EMBL" id="GAA1774267.1"/>
    </source>
</evidence>
<dbReference type="Pfam" id="PF03852">
    <property type="entry name" value="Vsr"/>
    <property type="match status" value="1"/>
</dbReference>
<dbReference type="GO" id="GO:0004519">
    <property type="term" value="F:endonuclease activity"/>
    <property type="evidence" value="ECO:0007669"/>
    <property type="project" value="UniProtKB-KW"/>
</dbReference>
<dbReference type="SUPFAM" id="SSF52980">
    <property type="entry name" value="Restriction endonuclease-like"/>
    <property type="match status" value="1"/>
</dbReference>
<dbReference type="CDD" id="cd00221">
    <property type="entry name" value="Vsr"/>
    <property type="match status" value="1"/>
</dbReference>
<evidence type="ECO:0000256" key="1">
    <source>
        <dbReference type="ARBA" id="ARBA00022722"/>
    </source>
</evidence>
<evidence type="ECO:0000256" key="6">
    <source>
        <dbReference type="ARBA" id="ARBA00029466"/>
    </source>
</evidence>
<comment type="similarity">
    <text evidence="6">Belongs to the Vsr family.</text>
</comment>
<dbReference type="Proteomes" id="UP001500655">
    <property type="component" value="Unassembled WGS sequence"/>
</dbReference>
<dbReference type="EMBL" id="BAAALS010000038">
    <property type="protein sequence ID" value="GAA1774267.1"/>
    <property type="molecule type" value="Genomic_DNA"/>
</dbReference>